<feature type="transmembrane region" description="Helical" evidence="2">
    <location>
        <begin position="160"/>
        <end position="182"/>
    </location>
</feature>
<sequence>MKSYILVVAFCTLGVLAQDSFESQSVRFILKIYDECANSEGFSPCLKKKAVTFLDRVARMDKLPLMDGVSLVKSKDAIQEPQIAENEIEENLPRSLEGQDEALNNLLSDRVTNLLGSRTIEISMPNISEMIEEGRKGGGGGGGGGGKGGGGKMKDMMGGMMMAIAAKMAALIPIAIAGLFLLAGKALITAKIALLISGIIALKKLFAAKQHGGSHHGGGWSSGGGGGGGGWQSSGGGWDKRSIEAAQQLAYKPYKQA</sequence>
<dbReference type="PANTHER" id="PTHR21879:SF12">
    <property type="entry name" value="OSIRIS 12"/>
    <property type="match status" value="1"/>
</dbReference>
<evidence type="ECO:0000313" key="5">
    <source>
        <dbReference type="Proteomes" id="UP001152799"/>
    </source>
</evidence>
<name>A0A9N9MFH4_9CUCU</name>
<protein>
    <submittedName>
        <fullName evidence="4">Uncharacterized protein</fullName>
    </submittedName>
</protein>
<dbReference type="AlphaFoldDB" id="A0A9N9MFH4"/>
<reference evidence="4" key="1">
    <citation type="submission" date="2022-01" db="EMBL/GenBank/DDBJ databases">
        <authorList>
            <person name="King R."/>
        </authorList>
    </citation>
    <scope>NUCLEOTIDE SEQUENCE</scope>
</reference>
<dbReference type="Proteomes" id="UP001152799">
    <property type="component" value="Chromosome 1"/>
</dbReference>
<keyword evidence="3" id="KW-0732">Signal</keyword>
<evidence type="ECO:0000256" key="2">
    <source>
        <dbReference type="SAM" id="Phobius"/>
    </source>
</evidence>
<dbReference type="OrthoDB" id="6622274at2759"/>
<keyword evidence="2" id="KW-0472">Membrane</keyword>
<evidence type="ECO:0000256" key="1">
    <source>
        <dbReference type="SAM" id="MobiDB-lite"/>
    </source>
</evidence>
<evidence type="ECO:0000256" key="3">
    <source>
        <dbReference type="SAM" id="SignalP"/>
    </source>
</evidence>
<keyword evidence="2" id="KW-0812">Transmembrane</keyword>
<feature type="compositionally biased region" description="Gly residues" evidence="1">
    <location>
        <begin position="216"/>
        <end position="237"/>
    </location>
</feature>
<gene>
    <name evidence="4" type="ORF">CEUTPL_LOCUS1445</name>
</gene>
<evidence type="ECO:0000313" key="4">
    <source>
        <dbReference type="EMBL" id="CAG9760724.1"/>
    </source>
</evidence>
<dbReference type="GO" id="GO:0016020">
    <property type="term" value="C:membrane"/>
    <property type="evidence" value="ECO:0007669"/>
    <property type="project" value="TreeGrafter"/>
</dbReference>
<dbReference type="Pfam" id="PF07898">
    <property type="entry name" value="DUF1676"/>
    <property type="match status" value="1"/>
</dbReference>
<feature type="chain" id="PRO_5040302322" evidence="3">
    <location>
        <begin position="18"/>
        <end position="257"/>
    </location>
</feature>
<proteinExistence type="predicted"/>
<feature type="region of interest" description="Disordered" evidence="1">
    <location>
        <begin position="216"/>
        <end position="238"/>
    </location>
</feature>
<dbReference type="PANTHER" id="PTHR21879">
    <property type="entry name" value="FI03362P-RELATED-RELATED"/>
    <property type="match status" value="1"/>
</dbReference>
<feature type="signal peptide" evidence="3">
    <location>
        <begin position="1"/>
        <end position="17"/>
    </location>
</feature>
<organism evidence="4 5">
    <name type="scientific">Ceutorhynchus assimilis</name>
    <name type="common">cabbage seed weevil</name>
    <dbReference type="NCBI Taxonomy" id="467358"/>
    <lineage>
        <taxon>Eukaryota</taxon>
        <taxon>Metazoa</taxon>
        <taxon>Ecdysozoa</taxon>
        <taxon>Arthropoda</taxon>
        <taxon>Hexapoda</taxon>
        <taxon>Insecta</taxon>
        <taxon>Pterygota</taxon>
        <taxon>Neoptera</taxon>
        <taxon>Endopterygota</taxon>
        <taxon>Coleoptera</taxon>
        <taxon>Polyphaga</taxon>
        <taxon>Cucujiformia</taxon>
        <taxon>Curculionidae</taxon>
        <taxon>Ceutorhynchinae</taxon>
        <taxon>Ceutorhynchus</taxon>
    </lineage>
</organism>
<keyword evidence="5" id="KW-1185">Reference proteome</keyword>
<accession>A0A9N9MFH4</accession>
<dbReference type="InterPro" id="IPR012464">
    <property type="entry name" value="DUF1676"/>
</dbReference>
<keyword evidence="2" id="KW-1133">Transmembrane helix</keyword>
<dbReference type="EMBL" id="OU892277">
    <property type="protein sequence ID" value="CAG9760724.1"/>
    <property type="molecule type" value="Genomic_DNA"/>
</dbReference>